<keyword evidence="13" id="KW-1185">Reference proteome</keyword>
<dbReference type="InterPro" id="IPR008174">
    <property type="entry name" value="Galanin"/>
</dbReference>
<keyword evidence="9" id="KW-0527">Neuropeptide</keyword>
<evidence type="ECO:0000256" key="6">
    <source>
        <dbReference type="ARBA" id="ARBA00022685"/>
    </source>
</evidence>
<dbReference type="Proteomes" id="UP000805418">
    <property type="component" value="Unassembled WGS sequence"/>
</dbReference>
<evidence type="ECO:0000256" key="10">
    <source>
        <dbReference type="SAM" id="MobiDB-lite"/>
    </source>
</evidence>
<comment type="similarity">
    <text evidence="3">Belongs to the galanin family.</text>
</comment>
<reference evidence="12" key="1">
    <citation type="submission" date="2020-03" db="EMBL/GenBank/DDBJ databases">
        <title>Long-read based genome assembly of a Labrador retriever dog.</title>
        <authorList>
            <person name="Eory L."/>
            <person name="Zhang W."/>
            <person name="Schoenebeck J."/>
        </authorList>
    </citation>
    <scope>NUCLEOTIDE SEQUENCE [LARGE SCALE GENOMIC DNA]</scope>
    <source>
        <strain evidence="12">Labrador retriever</strain>
    </source>
</reference>
<evidence type="ECO:0000313" key="12">
    <source>
        <dbReference type="Ensembl" id="ENSCAFP00845035716.1"/>
    </source>
</evidence>
<sequence>AVRAPPRDALPSLPPSSVRRGRGGAGVELRDAGGSRTHHINSGGRRGRGHVEGAQPPRLCPGDPRPRHAVSPPARPAPRPDARTRRRRPDPPRPRDPPAAPDPPPLKVQRAPGPQREAAPPRPPDVPGPLDPLAPRPGRAGGAQRSGAPPGPCGRSRPAPPRPAPPEPRPDERPGPTGRPAPRLPLQMPGGCALLLAWLLLAAALSATPGLGAPVKEKRGWTLNSAGYLLGPHAIDNHRSFHEKPGLTGKRELPPEDEGRSGGFAGPLSLSENAAVRMLIEFLTFLRLKEAGALSDLPDLPSAVSAEDMEHP</sequence>
<dbReference type="PRINTS" id="PR01217">
    <property type="entry name" value="PRICHEXTENSN"/>
</dbReference>
<dbReference type="PROSITE" id="PS00861">
    <property type="entry name" value="GALANIN"/>
    <property type="match status" value="1"/>
</dbReference>
<evidence type="ECO:0000256" key="1">
    <source>
        <dbReference type="ARBA" id="ARBA00002897"/>
    </source>
</evidence>
<evidence type="ECO:0000256" key="3">
    <source>
        <dbReference type="ARBA" id="ARBA00006871"/>
    </source>
</evidence>
<evidence type="ECO:0000259" key="11">
    <source>
        <dbReference type="PROSITE" id="PS00861"/>
    </source>
</evidence>
<protein>
    <recommendedName>
        <fullName evidence="4">Galanin peptides</fullName>
    </recommendedName>
</protein>
<comment type="function">
    <text evidence="1">Endocrine hormone of the central and peripheral nervous systems that binds and activates the G protein-coupled receptors GALR1, GALR2, and GALR3. This small neuropeptide may regulate diverse physiologic functions including contraction of smooth muscle of the gastrointestinal and genitourinary tract, growth hormone and insulin release and adrenal secretion.</text>
</comment>
<evidence type="ECO:0000256" key="9">
    <source>
        <dbReference type="ARBA" id="ARBA00023320"/>
    </source>
</evidence>
<gene>
    <name evidence="12" type="primary">LOC119868797</name>
</gene>
<name>A0A8I3PS37_CANLF</name>
<dbReference type="PANTHER" id="PTHR16839:SF1">
    <property type="entry name" value="GALANIN PEPTIDES"/>
    <property type="match status" value="1"/>
</dbReference>
<feature type="compositionally biased region" description="Basic and acidic residues" evidence="10">
    <location>
        <begin position="78"/>
        <end position="96"/>
    </location>
</feature>
<feature type="domain" description="Galanin" evidence="11">
    <location>
        <begin position="220"/>
        <end position="232"/>
    </location>
</feature>
<evidence type="ECO:0000256" key="7">
    <source>
        <dbReference type="ARBA" id="ARBA00022702"/>
    </source>
</evidence>
<evidence type="ECO:0000256" key="2">
    <source>
        <dbReference type="ARBA" id="ARBA00004613"/>
    </source>
</evidence>
<dbReference type="SMART" id="SM00071">
    <property type="entry name" value="Galanin"/>
    <property type="match status" value="1"/>
</dbReference>
<keyword evidence="6" id="KW-0165">Cleavage on pair of basic residues</keyword>
<dbReference type="GO" id="GO:0030141">
    <property type="term" value="C:secretory granule"/>
    <property type="evidence" value="ECO:0000318"/>
    <property type="project" value="GO_Central"/>
</dbReference>
<proteinExistence type="inferred from homology"/>
<keyword evidence="5" id="KW-0964">Secreted</keyword>
<evidence type="ECO:0000256" key="4">
    <source>
        <dbReference type="ARBA" id="ARBA00019079"/>
    </source>
</evidence>
<dbReference type="PANTHER" id="PTHR16839">
    <property type="entry name" value="GALANIN"/>
    <property type="match status" value="1"/>
</dbReference>
<feature type="compositionally biased region" description="Low complexity" evidence="10">
    <location>
        <begin position="145"/>
        <end position="157"/>
    </location>
</feature>
<feature type="region of interest" description="Disordered" evidence="10">
    <location>
        <begin position="239"/>
        <end position="265"/>
    </location>
</feature>
<dbReference type="Pfam" id="PF01296">
    <property type="entry name" value="Galanin"/>
    <property type="match status" value="1"/>
</dbReference>
<feature type="compositionally biased region" description="Pro residues" evidence="10">
    <location>
        <begin position="97"/>
        <end position="106"/>
    </location>
</feature>
<dbReference type="InterPro" id="IPR008175">
    <property type="entry name" value="Galanin_pre"/>
</dbReference>
<dbReference type="GO" id="GO:0005184">
    <property type="term" value="F:neuropeptide hormone activity"/>
    <property type="evidence" value="ECO:0000318"/>
    <property type="project" value="GO_Central"/>
</dbReference>
<dbReference type="InterPro" id="IPR013068">
    <property type="entry name" value="GMAP"/>
</dbReference>
<dbReference type="AlphaFoldDB" id="A0A8I3PS37"/>
<evidence type="ECO:0000256" key="5">
    <source>
        <dbReference type="ARBA" id="ARBA00022525"/>
    </source>
</evidence>
<dbReference type="Pfam" id="PF06540">
    <property type="entry name" value="GMAP"/>
    <property type="match status" value="1"/>
</dbReference>
<evidence type="ECO:0000256" key="8">
    <source>
        <dbReference type="ARBA" id="ARBA00022729"/>
    </source>
</evidence>
<reference evidence="12" key="3">
    <citation type="submission" date="2025-09" db="UniProtKB">
        <authorList>
            <consortium name="Ensembl"/>
        </authorList>
    </citation>
    <scope>IDENTIFICATION</scope>
    <source>
        <strain evidence="12">Boxer</strain>
    </source>
</reference>
<dbReference type="GeneTree" id="ENSGT00390000009663"/>
<dbReference type="Ensembl" id="ENSCAFT00845045535.1">
    <property type="protein sequence ID" value="ENSCAFP00845035716.1"/>
    <property type="gene ID" value="ENSCAFG00845025814.1"/>
</dbReference>
<dbReference type="GO" id="GO:0005615">
    <property type="term" value="C:extracellular space"/>
    <property type="evidence" value="ECO:0000318"/>
    <property type="project" value="GO_Central"/>
</dbReference>
<evidence type="ECO:0000313" key="13">
    <source>
        <dbReference type="Proteomes" id="UP000805418"/>
    </source>
</evidence>
<feature type="compositionally biased region" description="Basic and acidic residues" evidence="10">
    <location>
        <begin position="239"/>
        <end position="260"/>
    </location>
</feature>
<dbReference type="GO" id="GO:0031763">
    <property type="term" value="F:galanin receptor binding"/>
    <property type="evidence" value="ECO:0000318"/>
    <property type="project" value="GO_Central"/>
</dbReference>
<feature type="compositionally biased region" description="Low complexity" evidence="10">
    <location>
        <begin position="9"/>
        <end position="18"/>
    </location>
</feature>
<keyword evidence="7" id="KW-0372">Hormone</keyword>
<feature type="region of interest" description="Disordered" evidence="10">
    <location>
        <begin position="1"/>
        <end position="185"/>
    </location>
</feature>
<dbReference type="OrthoDB" id="8721537at2759"/>
<keyword evidence="8" id="KW-0732">Signal</keyword>
<reference evidence="12" key="2">
    <citation type="submission" date="2025-08" db="UniProtKB">
        <authorList>
            <consortium name="Ensembl"/>
        </authorList>
    </citation>
    <scope>IDENTIFICATION</scope>
    <source>
        <strain evidence="12">Boxer</strain>
    </source>
</reference>
<feature type="compositionally biased region" description="Pro residues" evidence="10">
    <location>
        <begin position="158"/>
        <end position="167"/>
    </location>
</feature>
<dbReference type="GO" id="GO:0007218">
    <property type="term" value="P:neuropeptide signaling pathway"/>
    <property type="evidence" value="ECO:0000318"/>
    <property type="project" value="GO_Central"/>
</dbReference>
<accession>A0A8I3PS37</accession>
<feature type="compositionally biased region" description="Pro residues" evidence="10">
    <location>
        <begin position="120"/>
        <end position="135"/>
    </location>
</feature>
<comment type="subcellular location">
    <subcellularLocation>
        <location evidence="2">Secreted</location>
    </subcellularLocation>
</comment>
<organism evidence="12 13">
    <name type="scientific">Canis lupus familiaris</name>
    <name type="common">Dog</name>
    <name type="synonym">Canis familiaris</name>
    <dbReference type="NCBI Taxonomy" id="9615"/>
    <lineage>
        <taxon>Eukaryota</taxon>
        <taxon>Metazoa</taxon>
        <taxon>Chordata</taxon>
        <taxon>Craniata</taxon>
        <taxon>Vertebrata</taxon>
        <taxon>Euteleostomi</taxon>
        <taxon>Mammalia</taxon>
        <taxon>Eutheria</taxon>
        <taxon>Laurasiatheria</taxon>
        <taxon>Carnivora</taxon>
        <taxon>Caniformia</taxon>
        <taxon>Canidae</taxon>
        <taxon>Canis</taxon>
    </lineage>
</organism>